<keyword evidence="1" id="KW-0812">Transmembrane</keyword>
<dbReference type="Proteomes" id="UP000298327">
    <property type="component" value="Unassembled WGS sequence"/>
</dbReference>
<keyword evidence="1" id="KW-1133">Transmembrane helix</keyword>
<feature type="transmembrane region" description="Helical" evidence="1">
    <location>
        <begin position="12"/>
        <end position="33"/>
    </location>
</feature>
<dbReference type="EMBL" id="SEOQ01000707">
    <property type="protein sequence ID" value="TFY58032.1"/>
    <property type="molecule type" value="Genomic_DNA"/>
</dbReference>
<dbReference type="AlphaFoldDB" id="A0A4Y9Y769"/>
<dbReference type="InterPro" id="IPR056121">
    <property type="entry name" value="DUF7704"/>
</dbReference>
<feature type="transmembrane region" description="Helical" evidence="1">
    <location>
        <begin position="128"/>
        <end position="148"/>
    </location>
</feature>
<dbReference type="PANTHER" id="PTHR37019">
    <property type="entry name" value="CHROMOSOME 1, WHOLE GENOME SHOTGUN SEQUENCE"/>
    <property type="match status" value="1"/>
</dbReference>
<evidence type="ECO:0000313" key="4">
    <source>
        <dbReference type="Proteomes" id="UP000298327"/>
    </source>
</evidence>
<comment type="caution">
    <text evidence="3">The sequence shown here is derived from an EMBL/GenBank/DDBJ whole genome shotgun (WGS) entry which is preliminary data.</text>
</comment>
<reference evidence="3 4" key="1">
    <citation type="submission" date="2019-02" db="EMBL/GenBank/DDBJ databases">
        <title>Genome sequencing of the rare red list fungi Dentipellis fragilis.</title>
        <authorList>
            <person name="Buettner E."/>
            <person name="Kellner H."/>
        </authorList>
    </citation>
    <scope>NUCLEOTIDE SEQUENCE [LARGE SCALE GENOMIC DNA]</scope>
    <source>
        <strain evidence="3 4">DSM 105465</strain>
    </source>
</reference>
<dbReference type="OrthoDB" id="2937326at2759"/>
<evidence type="ECO:0000313" key="3">
    <source>
        <dbReference type="EMBL" id="TFY58032.1"/>
    </source>
</evidence>
<protein>
    <recommendedName>
        <fullName evidence="2">DUF7704 domain-containing protein</fullName>
    </recommendedName>
</protein>
<feature type="domain" description="DUF7704" evidence="2">
    <location>
        <begin position="6"/>
        <end position="156"/>
    </location>
</feature>
<evidence type="ECO:0000256" key="1">
    <source>
        <dbReference type="SAM" id="Phobius"/>
    </source>
</evidence>
<sequence>MSYARSAIPRFYYAIFGVYEPLLTTAGLLGTLVDPQKTHNLQAPWPKYSPPPREIPLASIVTVVQLAHVCALIGVINVFLLSAARRYLSTQPAVQEKIVGALLTPLLIGDILHLVLTLWALGDERWKFWEWSGMLWTTIVLGLTLMVPRMTWHMGIGRYVDKRDGKVLN</sequence>
<dbReference type="PANTHER" id="PTHR37019:SF2">
    <property type="entry name" value="EXPERA DOMAIN-CONTAINING PROTEIN"/>
    <property type="match status" value="1"/>
</dbReference>
<dbReference type="Pfam" id="PF24803">
    <property type="entry name" value="DUF7704"/>
    <property type="match status" value="1"/>
</dbReference>
<proteinExistence type="predicted"/>
<dbReference type="STRING" id="205917.A0A4Y9Y769"/>
<accession>A0A4Y9Y769</accession>
<keyword evidence="4" id="KW-1185">Reference proteome</keyword>
<organism evidence="3 4">
    <name type="scientific">Dentipellis fragilis</name>
    <dbReference type="NCBI Taxonomy" id="205917"/>
    <lineage>
        <taxon>Eukaryota</taxon>
        <taxon>Fungi</taxon>
        <taxon>Dikarya</taxon>
        <taxon>Basidiomycota</taxon>
        <taxon>Agaricomycotina</taxon>
        <taxon>Agaricomycetes</taxon>
        <taxon>Russulales</taxon>
        <taxon>Hericiaceae</taxon>
        <taxon>Dentipellis</taxon>
    </lineage>
</organism>
<feature type="transmembrane region" description="Helical" evidence="1">
    <location>
        <begin position="55"/>
        <end position="80"/>
    </location>
</feature>
<evidence type="ECO:0000259" key="2">
    <source>
        <dbReference type="Pfam" id="PF24803"/>
    </source>
</evidence>
<feature type="transmembrane region" description="Helical" evidence="1">
    <location>
        <begin position="101"/>
        <end position="122"/>
    </location>
</feature>
<keyword evidence="1" id="KW-0472">Membrane</keyword>
<name>A0A4Y9Y769_9AGAM</name>
<gene>
    <name evidence="3" type="ORF">EVG20_g8311</name>
</gene>